<evidence type="ECO:0008006" key="4">
    <source>
        <dbReference type="Google" id="ProtNLM"/>
    </source>
</evidence>
<dbReference type="EMBL" id="ANFM02000030">
    <property type="protein sequence ID" value="EOD78598.1"/>
    <property type="molecule type" value="Genomic_DNA"/>
</dbReference>
<dbReference type="SUPFAM" id="SSF63825">
    <property type="entry name" value="YWTD domain"/>
    <property type="match status" value="1"/>
</dbReference>
<evidence type="ECO:0000256" key="1">
    <source>
        <dbReference type="SAM" id="SignalP"/>
    </source>
</evidence>
<protein>
    <recommendedName>
        <fullName evidence="4">Calx-beta domain-containing protein</fullName>
    </recommendedName>
</protein>
<evidence type="ECO:0000313" key="2">
    <source>
        <dbReference type="EMBL" id="EOD78598.1"/>
    </source>
</evidence>
<dbReference type="eggNOG" id="ENOG502Z91G">
    <property type="taxonomic scope" value="Bacteria"/>
</dbReference>
<feature type="signal peptide" evidence="1">
    <location>
        <begin position="1"/>
        <end position="21"/>
    </location>
</feature>
<keyword evidence="3" id="KW-1185">Reference proteome</keyword>
<feature type="chain" id="PRO_5004360670" description="Calx-beta domain-containing protein" evidence="1">
    <location>
        <begin position="22"/>
        <end position="575"/>
    </location>
</feature>
<comment type="caution">
    <text evidence="2">The sequence shown here is derived from an EMBL/GenBank/DDBJ whole genome shotgun (WGS) entry which is preliminary data.</text>
</comment>
<proteinExistence type="predicted"/>
<dbReference type="SUPFAM" id="SSF141072">
    <property type="entry name" value="CalX-like"/>
    <property type="match status" value="1"/>
</dbReference>
<dbReference type="Gene3D" id="2.60.40.2030">
    <property type="match status" value="1"/>
</dbReference>
<organism evidence="2 3">
    <name type="scientific">Grimontia indica</name>
    <dbReference type="NCBI Taxonomy" id="1056512"/>
    <lineage>
        <taxon>Bacteria</taxon>
        <taxon>Pseudomonadati</taxon>
        <taxon>Pseudomonadota</taxon>
        <taxon>Gammaproteobacteria</taxon>
        <taxon>Vibrionales</taxon>
        <taxon>Vibrionaceae</taxon>
        <taxon>Grimontia</taxon>
    </lineage>
</organism>
<evidence type="ECO:0000313" key="3">
    <source>
        <dbReference type="Proteomes" id="UP000011223"/>
    </source>
</evidence>
<gene>
    <name evidence="2" type="ORF">D515_02590</name>
</gene>
<dbReference type="RefSeq" id="WP_002540129.1">
    <property type="nucleotide sequence ID" value="NZ_ANFM02000030.1"/>
</dbReference>
<dbReference type="AlphaFoldDB" id="R1GQU3"/>
<sequence>MKKRLIAGFILASVISIGAKAECYGNVYAMNAGRGHVGFMIDLQETKKLSGTYNGDRAIKKSRAEFSTSAMAYDKNTNRIYYVSAPRPEAYYVEGLGQDTSADEFASLDFHASKLKPNQLAYFDSQTNTHTIVGNIPSVFRMAFEPATGTLYASDNRKLFTIDPSTASTTDIAEFDKPTLGYSGFSSWGDFVFYKGDLLFITNGRTFSINTSNAVAKLESFHFVDFITAATLDQNGQVLIAAKNQNVTGNINSTKLVRLNPETGEKVVVGLFPNRISAMATNTQESHECYDATIFPSERNIEVSDVSDDTVTEGQNATFYVSLNQKLKADKDVVLAIKDNTAKVNVDYSADVTIGYDGTTKDVTLNNEGVSVNFEPGDNIFSVIVPTINDDNDEPAKTFTLDAWVKEDESDLKSGTGTINDNDEPSFNCNNSDKLYSYIRGSDIDAPFSGGLVMDCEKSTVQKYYMTSRTKGSISWKTELGGSQSVDAMSIGYIGQSEIKTLTNVNAYMTEFYKNYCQHGDTLGTRLSNTIYVTITADENGLPSCTTRLIGTYCLGEGTKSKTVDVTRKGCKTSP</sequence>
<accession>R1GQU3</accession>
<name>R1GQU3_9GAMM</name>
<reference evidence="2 3" key="1">
    <citation type="journal article" date="2014" name="PLoS ONE">
        <title>Grimontia indica AK16(T), sp. nov., Isolated from a Seawater Sample Reports the Presence of Pathogenic Genes Similar to Vibrio Genus.</title>
        <authorList>
            <person name="Singh A."/>
            <person name="Vaidya B."/>
            <person name="Khatri I."/>
            <person name="Srinivas T.N."/>
            <person name="Subramanian S."/>
            <person name="Korpole S."/>
            <person name="Pinnaka A.K."/>
        </authorList>
    </citation>
    <scope>NUCLEOTIDE SEQUENCE [LARGE SCALE GENOMIC DNA]</scope>
    <source>
        <strain evidence="2 3">AK16</strain>
    </source>
</reference>
<dbReference type="InterPro" id="IPR038081">
    <property type="entry name" value="CalX-like_sf"/>
</dbReference>
<dbReference type="Proteomes" id="UP000011223">
    <property type="component" value="Unassembled WGS sequence"/>
</dbReference>
<keyword evidence="1" id="KW-0732">Signal</keyword>